<comment type="caution">
    <text evidence="5">The sequence shown here is derived from an EMBL/GenBank/DDBJ whole genome shotgun (WGS) entry which is preliminary data.</text>
</comment>
<sequence length="371" mass="40910">MLPPLRIKQLMMPTPMPRSKPRQLTFADAINEATDQLLKKYPEVFVVGLGVPDPKGIFGTTLGLQQKYGSHRVMDMPVSENAMTGVCIGASLRGMRPILTHQRVDFSMLSFDQIINNAAKWYFMFGSQQSVPLVIRMIIGRGWGQGPQHSQSLQALFAHIPGLIVLMPTTAQDAKGLLVSAVENNNPVVILEHRWLFNLVDQVPSELYRTPIGKAHIMHPGNEITVVAASYAAIECLQVAKIMTPAKISVEVVDLRTVRPLDIKTIINSVTKTRRLLVVDTGWVTGGISAEIITQVVEHQFNALRTAPLRLGLPDIPTPTTPALTKNFYPGPREIAQAVLQLTGKKADLNRLFPQSQLPHDIPDNSFTGPF</sequence>
<evidence type="ECO:0000256" key="1">
    <source>
        <dbReference type="ARBA" id="ARBA00001964"/>
    </source>
</evidence>
<dbReference type="Pfam" id="PF02780">
    <property type="entry name" value="Transketolase_C"/>
    <property type="match status" value="1"/>
</dbReference>
<dbReference type="SMART" id="SM00861">
    <property type="entry name" value="Transket_pyr"/>
    <property type="match status" value="1"/>
</dbReference>
<accession>A0A0G1CIV9</accession>
<dbReference type="InterPro" id="IPR005475">
    <property type="entry name" value="Transketolase-like_Pyr-bd"/>
</dbReference>
<evidence type="ECO:0000313" key="6">
    <source>
        <dbReference type="Proteomes" id="UP000034543"/>
    </source>
</evidence>
<dbReference type="GO" id="GO:0016491">
    <property type="term" value="F:oxidoreductase activity"/>
    <property type="evidence" value="ECO:0007669"/>
    <property type="project" value="UniProtKB-KW"/>
</dbReference>
<dbReference type="SUPFAM" id="SSF52922">
    <property type="entry name" value="TK C-terminal domain-like"/>
    <property type="match status" value="1"/>
</dbReference>
<reference evidence="5 6" key="1">
    <citation type="journal article" date="2015" name="Nature">
        <title>rRNA introns, odd ribosomes, and small enigmatic genomes across a large radiation of phyla.</title>
        <authorList>
            <person name="Brown C.T."/>
            <person name="Hug L.A."/>
            <person name="Thomas B.C."/>
            <person name="Sharon I."/>
            <person name="Castelle C.J."/>
            <person name="Singh A."/>
            <person name="Wilkins M.J."/>
            <person name="Williams K.H."/>
            <person name="Banfield J.F."/>
        </authorList>
    </citation>
    <scope>NUCLEOTIDE SEQUENCE [LARGE SCALE GENOMIC DNA]</scope>
</reference>
<dbReference type="STRING" id="1618436.UV59_C0007G0010"/>
<dbReference type="Gene3D" id="3.40.50.970">
    <property type="match status" value="1"/>
</dbReference>
<evidence type="ECO:0000256" key="2">
    <source>
        <dbReference type="ARBA" id="ARBA00023002"/>
    </source>
</evidence>
<dbReference type="InterPro" id="IPR029061">
    <property type="entry name" value="THDP-binding"/>
</dbReference>
<dbReference type="Proteomes" id="UP000034543">
    <property type="component" value="Unassembled WGS sequence"/>
</dbReference>
<keyword evidence="5" id="KW-0670">Pyruvate</keyword>
<dbReference type="PANTHER" id="PTHR43257:SF2">
    <property type="entry name" value="PYRUVATE DEHYDROGENASE E1 COMPONENT SUBUNIT BETA"/>
    <property type="match status" value="1"/>
</dbReference>
<keyword evidence="2" id="KW-0560">Oxidoreductase</keyword>
<protein>
    <submittedName>
        <fullName evidence="5">Pyruvate dehydrogenase E1 component subunit beta</fullName>
    </submittedName>
</protein>
<proteinExistence type="predicted"/>
<dbReference type="InterPro" id="IPR009014">
    <property type="entry name" value="Transketo_C/PFOR_II"/>
</dbReference>
<dbReference type="InterPro" id="IPR033248">
    <property type="entry name" value="Transketolase_C"/>
</dbReference>
<gene>
    <name evidence="5" type="ORF">UV59_C0007G0010</name>
</gene>
<evidence type="ECO:0000259" key="4">
    <source>
        <dbReference type="SMART" id="SM00861"/>
    </source>
</evidence>
<dbReference type="PATRIC" id="fig|1618436.3.peg.390"/>
<dbReference type="CDD" id="cd07036">
    <property type="entry name" value="TPP_PYR_E1-PDHc-beta_like"/>
    <property type="match status" value="1"/>
</dbReference>
<dbReference type="AlphaFoldDB" id="A0A0G1CIV9"/>
<dbReference type="Gene3D" id="3.40.50.920">
    <property type="match status" value="1"/>
</dbReference>
<organism evidence="5 6">
    <name type="scientific">Candidatus Gottesmanbacteria bacterium GW2011_GWA1_43_11</name>
    <dbReference type="NCBI Taxonomy" id="1618436"/>
    <lineage>
        <taxon>Bacteria</taxon>
        <taxon>Candidatus Gottesmaniibacteriota</taxon>
    </lineage>
</organism>
<dbReference type="PANTHER" id="PTHR43257">
    <property type="entry name" value="PYRUVATE DEHYDROGENASE E1 COMPONENT BETA SUBUNIT"/>
    <property type="match status" value="1"/>
</dbReference>
<dbReference type="Pfam" id="PF02779">
    <property type="entry name" value="Transket_pyr"/>
    <property type="match status" value="1"/>
</dbReference>
<feature type="domain" description="Transketolase-like pyrimidine-binding" evidence="4">
    <location>
        <begin position="24"/>
        <end position="199"/>
    </location>
</feature>
<evidence type="ECO:0000313" key="5">
    <source>
        <dbReference type="EMBL" id="KKS85427.1"/>
    </source>
</evidence>
<comment type="cofactor">
    <cofactor evidence="1">
        <name>thiamine diphosphate</name>
        <dbReference type="ChEBI" id="CHEBI:58937"/>
    </cofactor>
</comment>
<dbReference type="SUPFAM" id="SSF52518">
    <property type="entry name" value="Thiamin diphosphate-binding fold (THDP-binding)"/>
    <property type="match status" value="1"/>
</dbReference>
<dbReference type="EMBL" id="LCFB01000007">
    <property type="protein sequence ID" value="KKS85427.1"/>
    <property type="molecule type" value="Genomic_DNA"/>
</dbReference>
<name>A0A0G1CIV9_9BACT</name>
<keyword evidence="3" id="KW-0786">Thiamine pyrophosphate</keyword>
<evidence type="ECO:0000256" key="3">
    <source>
        <dbReference type="ARBA" id="ARBA00023052"/>
    </source>
</evidence>